<reference evidence="14 15" key="1">
    <citation type="submission" date="2019-03" db="EMBL/GenBank/DDBJ databases">
        <title>The genome sequence of a newly discovered highly antifungal drug resistant Aspergillus species, Aspergillus tanneri NIH 1004.</title>
        <authorList>
            <person name="Mounaud S."/>
            <person name="Singh I."/>
            <person name="Joardar V."/>
            <person name="Pakala S."/>
            <person name="Pakala S."/>
            <person name="Venepally P."/>
            <person name="Hoover J."/>
            <person name="Nierman W."/>
            <person name="Chung J."/>
            <person name="Losada L."/>
        </authorList>
    </citation>
    <scope>NUCLEOTIDE SEQUENCE [LARGE SCALE GENOMIC DNA]</scope>
    <source>
        <strain evidence="14 15">NIH1004</strain>
    </source>
</reference>
<dbReference type="InterPro" id="IPR019150">
    <property type="entry name" value="Vesicle_transport_protein_Use1"/>
</dbReference>
<keyword evidence="10" id="KW-0175">Coiled coil</keyword>
<evidence type="ECO:0000256" key="4">
    <source>
        <dbReference type="ARBA" id="ARBA00022692"/>
    </source>
</evidence>
<dbReference type="PANTHER" id="PTHR13050:SF7">
    <property type="entry name" value="VESICLE TRANSPORT PROTEIN USE1"/>
    <property type="match status" value="1"/>
</dbReference>
<comment type="similarity">
    <text evidence="2">Belongs to the USE1 family.</text>
</comment>
<dbReference type="STRING" id="1220188.A0A4S3JF55"/>
<evidence type="ECO:0000313" key="15">
    <source>
        <dbReference type="Proteomes" id="UP000308092"/>
    </source>
</evidence>
<evidence type="ECO:0000313" key="13">
    <source>
        <dbReference type="EMBL" id="KAA8651803.1"/>
    </source>
</evidence>
<dbReference type="GO" id="GO:0005484">
    <property type="term" value="F:SNAP receptor activity"/>
    <property type="evidence" value="ECO:0007669"/>
    <property type="project" value="TreeGrafter"/>
</dbReference>
<dbReference type="AlphaFoldDB" id="A0A4S3JF55"/>
<proteinExistence type="inferred from homology"/>
<evidence type="ECO:0000313" key="14">
    <source>
        <dbReference type="EMBL" id="THC93810.1"/>
    </source>
</evidence>
<feature type="coiled-coil region" evidence="10">
    <location>
        <begin position="80"/>
        <end position="107"/>
    </location>
</feature>
<feature type="transmembrane region" description="Helical" evidence="12">
    <location>
        <begin position="312"/>
        <end position="335"/>
    </location>
</feature>
<keyword evidence="9 12" id="KW-0472">Membrane</keyword>
<evidence type="ECO:0000256" key="9">
    <source>
        <dbReference type="ARBA" id="ARBA00023136"/>
    </source>
</evidence>
<evidence type="ECO:0000256" key="6">
    <source>
        <dbReference type="ARBA" id="ARBA00022892"/>
    </source>
</evidence>
<organism evidence="14 15">
    <name type="scientific">Aspergillus tanneri</name>
    <dbReference type="NCBI Taxonomy" id="1220188"/>
    <lineage>
        <taxon>Eukaryota</taxon>
        <taxon>Fungi</taxon>
        <taxon>Dikarya</taxon>
        <taxon>Ascomycota</taxon>
        <taxon>Pezizomycotina</taxon>
        <taxon>Eurotiomycetes</taxon>
        <taxon>Eurotiomycetidae</taxon>
        <taxon>Eurotiales</taxon>
        <taxon>Aspergillaceae</taxon>
        <taxon>Aspergillus</taxon>
        <taxon>Aspergillus subgen. Circumdati</taxon>
    </lineage>
</organism>
<feature type="region of interest" description="Disordered" evidence="11">
    <location>
        <begin position="130"/>
        <end position="247"/>
    </location>
</feature>
<dbReference type="EMBL" id="QUQM01000002">
    <property type="protein sequence ID" value="KAA8651803.1"/>
    <property type="molecule type" value="Genomic_DNA"/>
</dbReference>
<comment type="caution">
    <text evidence="14">The sequence shown here is derived from an EMBL/GenBank/DDBJ whole genome shotgun (WGS) entry which is preliminary data.</text>
</comment>
<keyword evidence="7" id="KW-0653">Protein transport</keyword>
<keyword evidence="4 12" id="KW-0812">Transmembrane</keyword>
<evidence type="ECO:0000256" key="12">
    <source>
        <dbReference type="SAM" id="Phobius"/>
    </source>
</evidence>
<dbReference type="GO" id="GO:0015031">
    <property type="term" value="P:protein transport"/>
    <property type="evidence" value="ECO:0007669"/>
    <property type="project" value="UniProtKB-KW"/>
</dbReference>
<dbReference type="RefSeq" id="XP_033431164.1">
    <property type="nucleotide sequence ID" value="XM_033565407.1"/>
</dbReference>
<keyword evidence="6" id="KW-0931">ER-Golgi transport</keyword>
<dbReference type="Proteomes" id="UP000308092">
    <property type="component" value="Unassembled WGS sequence"/>
</dbReference>
<dbReference type="GO" id="GO:0005789">
    <property type="term" value="C:endoplasmic reticulum membrane"/>
    <property type="evidence" value="ECO:0007669"/>
    <property type="project" value="UniProtKB-SubCell"/>
</dbReference>
<dbReference type="GO" id="GO:0006890">
    <property type="term" value="P:retrograde vesicle-mediated transport, Golgi to endoplasmic reticulum"/>
    <property type="evidence" value="ECO:0007669"/>
    <property type="project" value="TreeGrafter"/>
</dbReference>
<feature type="compositionally biased region" description="Low complexity" evidence="11">
    <location>
        <begin position="210"/>
        <end position="220"/>
    </location>
</feature>
<feature type="coiled-coil region" evidence="10">
    <location>
        <begin position="279"/>
        <end position="306"/>
    </location>
</feature>
<evidence type="ECO:0000256" key="3">
    <source>
        <dbReference type="ARBA" id="ARBA00022448"/>
    </source>
</evidence>
<feature type="compositionally biased region" description="Low complexity" evidence="11">
    <location>
        <begin position="130"/>
        <end position="139"/>
    </location>
</feature>
<feature type="compositionally biased region" description="Low complexity" evidence="11">
    <location>
        <begin position="177"/>
        <end position="191"/>
    </location>
</feature>
<dbReference type="GeneID" id="54323401"/>
<comment type="subcellular location">
    <subcellularLocation>
        <location evidence="1">Endoplasmic reticulum membrane</location>
        <topology evidence="1">Single-pass type IV membrane protein</topology>
    </subcellularLocation>
</comment>
<accession>A0A4S3JF55</accession>
<dbReference type="PANTHER" id="PTHR13050">
    <property type="entry name" value="USE1-LIKE PROTEIN"/>
    <property type="match status" value="1"/>
</dbReference>
<evidence type="ECO:0000256" key="1">
    <source>
        <dbReference type="ARBA" id="ARBA00004163"/>
    </source>
</evidence>
<dbReference type="Proteomes" id="UP000324241">
    <property type="component" value="Unassembled WGS sequence"/>
</dbReference>
<keyword evidence="15" id="KW-1185">Reference proteome</keyword>
<evidence type="ECO:0000256" key="7">
    <source>
        <dbReference type="ARBA" id="ARBA00022927"/>
    </source>
</evidence>
<evidence type="ECO:0000256" key="8">
    <source>
        <dbReference type="ARBA" id="ARBA00022989"/>
    </source>
</evidence>
<dbReference type="EMBL" id="SOSA01000242">
    <property type="protein sequence ID" value="THC93810.1"/>
    <property type="molecule type" value="Genomic_DNA"/>
</dbReference>
<evidence type="ECO:0000256" key="5">
    <source>
        <dbReference type="ARBA" id="ARBA00022824"/>
    </source>
</evidence>
<evidence type="ECO:0000256" key="2">
    <source>
        <dbReference type="ARBA" id="ARBA00007891"/>
    </source>
</evidence>
<keyword evidence="5" id="KW-0256">Endoplasmic reticulum</keyword>
<keyword evidence="8 12" id="KW-1133">Transmembrane helix</keyword>
<evidence type="ECO:0000256" key="11">
    <source>
        <dbReference type="SAM" id="MobiDB-lite"/>
    </source>
</evidence>
<feature type="compositionally biased region" description="Basic and acidic residues" evidence="11">
    <location>
        <begin position="232"/>
        <end position="247"/>
    </location>
</feature>
<dbReference type="OrthoDB" id="3231855at2759"/>
<keyword evidence="3" id="KW-0813">Transport</keyword>
<gene>
    <name evidence="13" type="ORF">ATNIH1004_000699</name>
    <name evidence="14" type="ORF">EYZ11_006699</name>
</gene>
<sequence length="341" mass="37582">MTITTYPSLSPSSDSDLAVLSLSRLFARLEHNLISSAADLSSLRQSEYQRLRVGANLEYARTHLQSLERSIPHLKPLDRRHDLQTELSRNRQTLKRLQNILEEINAEADVRATVHPLQQETDDYDDVESLSLDGEGLLGTPAESSTGEERREEGREEEDVEEGRAGLNVSSIAPMLTNTSPPSTTGPESTAPSPPATLRNRHTGTDRESTATATATAIATGSEHMSSPSGSKVRETEQTLSTHRAEQEDLTSSLLSLASQLKSSSQAFQASLESEKSVLARAVDGLDRTTANMEAAERRMGMLRRMTEGKGWWGRMILFTWILGLWLVAVLIVFLGPKLRF</sequence>
<dbReference type="GO" id="GO:0031201">
    <property type="term" value="C:SNARE complex"/>
    <property type="evidence" value="ECO:0007669"/>
    <property type="project" value="TreeGrafter"/>
</dbReference>
<evidence type="ECO:0000313" key="16">
    <source>
        <dbReference type="Proteomes" id="UP000324241"/>
    </source>
</evidence>
<reference evidence="13 16" key="2">
    <citation type="submission" date="2019-08" db="EMBL/GenBank/DDBJ databases">
        <title>The genome sequence of a newly discovered highly antifungal drug resistant Aspergillus species, Aspergillus tanneri NIH 1004.</title>
        <authorList>
            <person name="Mounaud S."/>
            <person name="Singh I."/>
            <person name="Joardar V."/>
            <person name="Pakala S."/>
            <person name="Pakala S."/>
            <person name="Venepally P."/>
            <person name="Chung J.K."/>
            <person name="Losada L."/>
            <person name="Nierman W.C."/>
        </authorList>
    </citation>
    <scope>NUCLEOTIDE SEQUENCE [LARGE SCALE GENOMIC DNA]</scope>
    <source>
        <strain evidence="13 16">NIH1004</strain>
    </source>
</reference>
<protein>
    <recommendedName>
        <fullName evidence="17">t-SNARE coiled-coil homology domain-containing protein</fullName>
    </recommendedName>
</protein>
<evidence type="ECO:0000256" key="10">
    <source>
        <dbReference type="SAM" id="Coils"/>
    </source>
</evidence>
<evidence type="ECO:0008006" key="17">
    <source>
        <dbReference type="Google" id="ProtNLM"/>
    </source>
</evidence>
<dbReference type="VEuPathDB" id="FungiDB:EYZ11_006699"/>
<name>A0A4S3JF55_9EURO</name>